<feature type="compositionally biased region" description="Polar residues" evidence="1">
    <location>
        <begin position="183"/>
        <end position="195"/>
    </location>
</feature>
<dbReference type="OrthoDB" id="3641178at2759"/>
<evidence type="ECO:0000313" key="2">
    <source>
        <dbReference type="EMBL" id="KAF2858309.1"/>
    </source>
</evidence>
<accession>A0A6A7BUA5</accession>
<feature type="compositionally biased region" description="Polar residues" evidence="1">
    <location>
        <begin position="254"/>
        <end position="283"/>
    </location>
</feature>
<dbReference type="EMBL" id="MU006012">
    <property type="protein sequence ID" value="KAF2858309.1"/>
    <property type="molecule type" value="Genomic_DNA"/>
</dbReference>
<feature type="region of interest" description="Disordered" evidence="1">
    <location>
        <begin position="247"/>
        <end position="332"/>
    </location>
</feature>
<evidence type="ECO:0000313" key="3">
    <source>
        <dbReference type="Proteomes" id="UP000799421"/>
    </source>
</evidence>
<keyword evidence="3" id="KW-1185">Reference proteome</keyword>
<proteinExistence type="predicted"/>
<organism evidence="2 3">
    <name type="scientific">Piedraia hortae CBS 480.64</name>
    <dbReference type="NCBI Taxonomy" id="1314780"/>
    <lineage>
        <taxon>Eukaryota</taxon>
        <taxon>Fungi</taxon>
        <taxon>Dikarya</taxon>
        <taxon>Ascomycota</taxon>
        <taxon>Pezizomycotina</taxon>
        <taxon>Dothideomycetes</taxon>
        <taxon>Dothideomycetidae</taxon>
        <taxon>Capnodiales</taxon>
        <taxon>Piedraiaceae</taxon>
        <taxon>Piedraia</taxon>
    </lineage>
</organism>
<reference evidence="2" key="1">
    <citation type="journal article" date="2020" name="Stud. Mycol.">
        <title>101 Dothideomycetes genomes: a test case for predicting lifestyles and emergence of pathogens.</title>
        <authorList>
            <person name="Haridas S."/>
            <person name="Albert R."/>
            <person name="Binder M."/>
            <person name="Bloem J."/>
            <person name="Labutti K."/>
            <person name="Salamov A."/>
            <person name="Andreopoulos B."/>
            <person name="Baker S."/>
            <person name="Barry K."/>
            <person name="Bills G."/>
            <person name="Bluhm B."/>
            <person name="Cannon C."/>
            <person name="Castanera R."/>
            <person name="Culley D."/>
            <person name="Daum C."/>
            <person name="Ezra D."/>
            <person name="Gonzalez J."/>
            <person name="Henrissat B."/>
            <person name="Kuo A."/>
            <person name="Liang C."/>
            <person name="Lipzen A."/>
            <person name="Lutzoni F."/>
            <person name="Magnuson J."/>
            <person name="Mondo S."/>
            <person name="Nolan M."/>
            <person name="Ohm R."/>
            <person name="Pangilinan J."/>
            <person name="Park H.-J."/>
            <person name="Ramirez L."/>
            <person name="Alfaro M."/>
            <person name="Sun H."/>
            <person name="Tritt A."/>
            <person name="Yoshinaga Y."/>
            <person name="Zwiers L.-H."/>
            <person name="Turgeon B."/>
            <person name="Goodwin S."/>
            <person name="Spatafora J."/>
            <person name="Crous P."/>
            <person name="Grigoriev I."/>
        </authorList>
    </citation>
    <scope>NUCLEOTIDE SEQUENCE</scope>
    <source>
        <strain evidence="2">CBS 480.64</strain>
    </source>
</reference>
<feature type="region of interest" description="Disordered" evidence="1">
    <location>
        <begin position="148"/>
        <end position="195"/>
    </location>
</feature>
<dbReference type="AlphaFoldDB" id="A0A6A7BUA5"/>
<protein>
    <submittedName>
        <fullName evidence="2">Uncharacterized protein</fullName>
    </submittedName>
</protein>
<feature type="compositionally biased region" description="Polar residues" evidence="1">
    <location>
        <begin position="292"/>
        <end position="311"/>
    </location>
</feature>
<evidence type="ECO:0000256" key="1">
    <source>
        <dbReference type="SAM" id="MobiDB-lite"/>
    </source>
</evidence>
<name>A0A6A7BUA5_9PEZI</name>
<sequence length="393" mass="41824">MSTPPMETIEIHYIKALFTQHHYRECIQTCFTVLKSSHHPLQSKLLIEIFLALSHDELGRSGSGTTAEKVKMFETAEGYYRGALGKIEEVERGCAWGVGTGGAAGGVEAGGASQMRSVSALAALPPSSSSSSSASGLTSHSGPGFASGFGFPSASTPRTPLSSAKRISSSNFNGTGHAVSSIPIRTSTPRTRSNTIQSEFKLTVRVEARAGLFGERVRRPVPAIGEREVGREASPSPGQAVHVAKNKALRGNGTMVSQPKETSTSAEVGRDPSQSMRDGSPPSSEVGRDEASQASRESSPQSTTKTPQDSSPTPPNDVATSTPLPNPKLPAKLHALKKQVERHLDLLLLAKSHLEGASSPLGKEKRIQDGRARNWTRERFRPERFQRLAGGIA</sequence>
<feature type="compositionally biased region" description="Polar residues" evidence="1">
    <location>
        <begin position="156"/>
        <end position="174"/>
    </location>
</feature>
<gene>
    <name evidence="2" type="ORF">K470DRAFT_134530</name>
</gene>
<dbReference type="Proteomes" id="UP000799421">
    <property type="component" value="Unassembled WGS sequence"/>
</dbReference>